<evidence type="ECO:0000256" key="2">
    <source>
        <dbReference type="ARBA" id="ARBA00010992"/>
    </source>
</evidence>
<keyword evidence="5 9" id="KW-1133">Transmembrane helix</keyword>
<proteinExistence type="inferred from homology"/>
<evidence type="ECO:0000313" key="11">
    <source>
        <dbReference type="EMBL" id="KAF2801744.1"/>
    </source>
</evidence>
<dbReference type="RefSeq" id="XP_033568708.1">
    <property type="nucleotide sequence ID" value="XM_033724659.1"/>
</dbReference>
<dbReference type="Proteomes" id="UP000504636">
    <property type="component" value="Unplaced"/>
</dbReference>
<feature type="transmembrane region" description="Helical" evidence="9">
    <location>
        <begin position="432"/>
        <end position="451"/>
    </location>
</feature>
<feature type="compositionally biased region" description="Basic and acidic residues" evidence="8">
    <location>
        <begin position="477"/>
        <end position="491"/>
    </location>
</feature>
<feature type="transmembrane region" description="Helical" evidence="9">
    <location>
        <begin position="86"/>
        <end position="105"/>
    </location>
</feature>
<gene>
    <name evidence="11 13" type="ORF">BDZ99DRAFT_512812</name>
</gene>
<dbReference type="InterPro" id="IPR036259">
    <property type="entry name" value="MFS_trans_sf"/>
</dbReference>
<dbReference type="EMBL" id="MU003728">
    <property type="protein sequence ID" value="KAF2801744.1"/>
    <property type="molecule type" value="Genomic_DNA"/>
</dbReference>
<evidence type="ECO:0000256" key="9">
    <source>
        <dbReference type="SAM" id="Phobius"/>
    </source>
</evidence>
<dbReference type="PROSITE" id="PS50850">
    <property type="entry name" value="MFS"/>
    <property type="match status" value="1"/>
</dbReference>
<dbReference type="GO" id="GO:0016020">
    <property type="term" value="C:membrane"/>
    <property type="evidence" value="ECO:0007669"/>
    <property type="project" value="UniProtKB-SubCell"/>
</dbReference>
<dbReference type="InterPro" id="IPR005828">
    <property type="entry name" value="MFS_sugar_transport-like"/>
</dbReference>
<dbReference type="GeneID" id="54465552"/>
<dbReference type="PANTHER" id="PTHR48022:SF11">
    <property type="entry name" value="MONOSACCHARIDE TRANSPORTER (HXT8), PUTATIVE (AFU_ORTHOLOGUE AFUA_2G08120)-RELATED"/>
    <property type="match status" value="1"/>
</dbReference>
<comment type="subcellular location">
    <subcellularLocation>
        <location evidence="1">Membrane</location>
        <topology evidence="1">Multi-pass membrane protein</topology>
    </subcellularLocation>
</comment>
<protein>
    <submittedName>
        <fullName evidence="11 13">General substrate transporter</fullName>
    </submittedName>
</protein>
<reference evidence="13" key="2">
    <citation type="submission" date="2020-04" db="EMBL/GenBank/DDBJ databases">
        <authorList>
            <consortium name="NCBI Genome Project"/>
        </authorList>
    </citation>
    <scope>NUCLEOTIDE SEQUENCE</scope>
    <source>
        <strain evidence="13">CBS 304.34</strain>
    </source>
</reference>
<feature type="transmembrane region" description="Helical" evidence="9">
    <location>
        <begin position="402"/>
        <end position="420"/>
    </location>
</feature>
<feature type="region of interest" description="Disordered" evidence="8">
    <location>
        <begin position="477"/>
        <end position="497"/>
    </location>
</feature>
<feature type="transmembrane region" description="Helical" evidence="9">
    <location>
        <begin position="111"/>
        <end position="131"/>
    </location>
</feature>
<dbReference type="PROSITE" id="PS00217">
    <property type="entry name" value="SUGAR_TRANSPORT_2"/>
    <property type="match status" value="1"/>
</dbReference>
<evidence type="ECO:0000256" key="4">
    <source>
        <dbReference type="ARBA" id="ARBA00022692"/>
    </source>
</evidence>
<evidence type="ECO:0000256" key="3">
    <source>
        <dbReference type="ARBA" id="ARBA00022448"/>
    </source>
</evidence>
<comment type="similarity">
    <text evidence="2 7">Belongs to the major facilitator superfamily. Sugar transporter (TC 2.A.1.1) family.</text>
</comment>
<dbReference type="InterPro" id="IPR050360">
    <property type="entry name" value="MFS_Sugar_Transporters"/>
</dbReference>
<dbReference type="FunFam" id="1.20.1250.20:FF:000134">
    <property type="entry name" value="MFS sugar transporter protein"/>
    <property type="match status" value="1"/>
</dbReference>
<feature type="transmembrane region" description="Helical" evidence="9">
    <location>
        <begin position="12"/>
        <end position="35"/>
    </location>
</feature>
<keyword evidence="4 9" id="KW-0812">Transmembrane</keyword>
<reference evidence="11 13" key="1">
    <citation type="journal article" date="2020" name="Stud. Mycol.">
        <title>101 Dothideomycetes genomes: a test case for predicting lifestyles and emergence of pathogens.</title>
        <authorList>
            <person name="Haridas S."/>
            <person name="Albert R."/>
            <person name="Binder M."/>
            <person name="Bloem J."/>
            <person name="Labutti K."/>
            <person name="Salamov A."/>
            <person name="Andreopoulos B."/>
            <person name="Baker S."/>
            <person name="Barry K."/>
            <person name="Bills G."/>
            <person name="Bluhm B."/>
            <person name="Cannon C."/>
            <person name="Castanera R."/>
            <person name="Culley D."/>
            <person name="Daum C."/>
            <person name="Ezra D."/>
            <person name="Gonzalez J."/>
            <person name="Henrissat B."/>
            <person name="Kuo A."/>
            <person name="Liang C."/>
            <person name="Lipzen A."/>
            <person name="Lutzoni F."/>
            <person name="Magnuson J."/>
            <person name="Mondo S."/>
            <person name="Nolan M."/>
            <person name="Ohm R."/>
            <person name="Pangilinan J."/>
            <person name="Park H.-J."/>
            <person name="Ramirez L."/>
            <person name="Alfaro M."/>
            <person name="Sun H."/>
            <person name="Tritt A."/>
            <person name="Yoshinaga Y."/>
            <person name="Zwiers L.-H."/>
            <person name="Turgeon B."/>
            <person name="Goodwin S."/>
            <person name="Spatafora J."/>
            <person name="Crous P."/>
            <person name="Grigoriev I."/>
        </authorList>
    </citation>
    <scope>NUCLEOTIDE SEQUENCE</scope>
    <source>
        <strain evidence="11 13">CBS 304.34</strain>
    </source>
</reference>
<evidence type="ECO:0000259" key="10">
    <source>
        <dbReference type="PROSITE" id="PS50850"/>
    </source>
</evidence>
<keyword evidence="6 9" id="KW-0472">Membrane</keyword>
<name>A0A6A6Y155_9PEZI</name>
<evidence type="ECO:0000256" key="8">
    <source>
        <dbReference type="SAM" id="MobiDB-lite"/>
    </source>
</evidence>
<dbReference type="PRINTS" id="PR00171">
    <property type="entry name" value="SUGRTRNSPORT"/>
</dbReference>
<evidence type="ECO:0000256" key="5">
    <source>
        <dbReference type="ARBA" id="ARBA00022989"/>
    </source>
</evidence>
<dbReference type="InterPro" id="IPR003663">
    <property type="entry name" value="Sugar/inositol_transpt"/>
</dbReference>
<keyword evidence="12" id="KW-1185">Reference proteome</keyword>
<dbReference type="NCBIfam" id="TIGR00879">
    <property type="entry name" value="SP"/>
    <property type="match status" value="1"/>
</dbReference>
<dbReference type="InterPro" id="IPR020846">
    <property type="entry name" value="MFS_dom"/>
</dbReference>
<dbReference type="GO" id="GO:0005351">
    <property type="term" value="F:carbohydrate:proton symporter activity"/>
    <property type="evidence" value="ECO:0007669"/>
    <property type="project" value="TreeGrafter"/>
</dbReference>
<dbReference type="Pfam" id="PF00083">
    <property type="entry name" value="Sugar_tr"/>
    <property type="match status" value="1"/>
</dbReference>
<dbReference type="PANTHER" id="PTHR48022">
    <property type="entry name" value="PLASTIDIC GLUCOSE TRANSPORTER 4"/>
    <property type="match status" value="1"/>
</dbReference>
<sequence length="497" mass="53963">MVTASPKTTQILIILFVTFGSLTYGYSSSIIGTTLGQPSFIAYFELASRKNATQLEGAINGLFQAGGLIGALSCTQTADILGRRKALFIGAIFALIGGALQAGSVNIAMYIAMRFITGLGVGQLVTLVPLYQSEIAPPKIRGLLVGTHGVIICLGYALAAWIGVGFYFVNASGAQWRIPLAIQCVPPLFLALGVMFIPESPRWLLAQERVEEAYESWVSTKAEAADPNDEFAVRDEFNILHAQLLHEIQNAGSFKDFFTQPSLRKRCVVGWLVMFAGQGTATQVINNFGPLLYSRLGFGTVQQLVITAGWVTVCPVGNWINAMVLDRFGRTRMLMFGFAGCVVALIGECITVSIFQRTGDPKVASAAVFFLFLHIGCFSTSVDATSYVYASEIFPTPRRAKGLSISISGLFTATLIFLQAAPTAFENIGWKYYLVFVIVTSIMFFVVWGIFPETNKCSLEDIAEVFGDEVEHPLGTKEEFDPAEKAAHEYNEGSVKG</sequence>
<feature type="transmembrane region" description="Helical" evidence="9">
    <location>
        <begin position="333"/>
        <end position="355"/>
    </location>
</feature>
<feature type="transmembrane region" description="Helical" evidence="9">
    <location>
        <begin position="143"/>
        <end position="168"/>
    </location>
</feature>
<feature type="transmembrane region" description="Helical" evidence="9">
    <location>
        <begin position="301"/>
        <end position="321"/>
    </location>
</feature>
<evidence type="ECO:0000313" key="12">
    <source>
        <dbReference type="Proteomes" id="UP000504636"/>
    </source>
</evidence>
<evidence type="ECO:0000256" key="6">
    <source>
        <dbReference type="ARBA" id="ARBA00023136"/>
    </source>
</evidence>
<feature type="domain" description="Major facilitator superfamily (MFS) profile" evidence="10">
    <location>
        <begin position="13"/>
        <end position="455"/>
    </location>
</feature>
<evidence type="ECO:0000256" key="1">
    <source>
        <dbReference type="ARBA" id="ARBA00004141"/>
    </source>
</evidence>
<dbReference type="SUPFAM" id="SSF103473">
    <property type="entry name" value="MFS general substrate transporter"/>
    <property type="match status" value="1"/>
</dbReference>
<evidence type="ECO:0000256" key="7">
    <source>
        <dbReference type="RuleBase" id="RU003346"/>
    </source>
</evidence>
<dbReference type="AlphaFoldDB" id="A0A6A6Y155"/>
<feature type="transmembrane region" description="Helical" evidence="9">
    <location>
        <begin position="268"/>
        <end position="289"/>
    </location>
</feature>
<reference evidence="13" key="3">
    <citation type="submission" date="2025-04" db="UniProtKB">
        <authorList>
            <consortium name="RefSeq"/>
        </authorList>
    </citation>
    <scope>IDENTIFICATION</scope>
    <source>
        <strain evidence="13">CBS 304.34</strain>
    </source>
</reference>
<dbReference type="Gene3D" id="1.20.1250.20">
    <property type="entry name" value="MFS general substrate transporter like domains"/>
    <property type="match status" value="1"/>
</dbReference>
<accession>A0A6A6Y155</accession>
<evidence type="ECO:0000313" key="13">
    <source>
        <dbReference type="RefSeq" id="XP_033568708.1"/>
    </source>
</evidence>
<keyword evidence="3 7" id="KW-0813">Transport</keyword>
<dbReference type="OrthoDB" id="6612291at2759"/>
<feature type="transmembrane region" description="Helical" evidence="9">
    <location>
        <begin position="367"/>
        <end position="390"/>
    </location>
</feature>
<organism evidence="11">
    <name type="scientific">Mytilinidion resinicola</name>
    <dbReference type="NCBI Taxonomy" id="574789"/>
    <lineage>
        <taxon>Eukaryota</taxon>
        <taxon>Fungi</taxon>
        <taxon>Dikarya</taxon>
        <taxon>Ascomycota</taxon>
        <taxon>Pezizomycotina</taxon>
        <taxon>Dothideomycetes</taxon>
        <taxon>Pleosporomycetidae</taxon>
        <taxon>Mytilinidiales</taxon>
        <taxon>Mytilinidiaceae</taxon>
        <taxon>Mytilinidion</taxon>
    </lineage>
</organism>
<dbReference type="InterPro" id="IPR005829">
    <property type="entry name" value="Sugar_transporter_CS"/>
</dbReference>